<dbReference type="PANTHER" id="PTHR30572:SF4">
    <property type="entry name" value="ABC TRANSPORTER PERMEASE YTRF"/>
    <property type="match status" value="1"/>
</dbReference>
<evidence type="ECO:0000313" key="12">
    <source>
        <dbReference type="Proteomes" id="UP000092498"/>
    </source>
</evidence>
<proteinExistence type="inferred from homology"/>
<name>A0A1B1AFT0_9PROT</name>
<feature type="transmembrane region" description="Helical" evidence="8">
    <location>
        <begin position="380"/>
        <end position="400"/>
    </location>
</feature>
<feature type="domain" description="ABC3 transporter permease C-terminal" evidence="9">
    <location>
        <begin position="295"/>
        <end position="407"/>
    </location>
</feature>
<dbReference type="GO" id="GO:0022857">
    <property type="term" value="F:transmembrane transporter activity"/>
    <property type="evidence" value="ECO:0007669"/>
    <property type="project" value="TreeGrafter"/>
</dbReference>
<keyword evidence="3 8" id="KW-0812">Transmembrane</keyword>
<dbReference type="KEGG" id="cbot:ATE48_05525"/>
<comment type="subcellular location">
    <subcellularLocation>
        <location evidence="1">Cell membrane</location>
        <topology evidence="1">Multi-pass membrane protein</topology>
    </subcellularLocation>
</comment>
<keyword evidence="4 8" id="KW-1133">Transmembrane helix</keyword>
<dbReference type="Proteomes" id="UP000092498">
    <property type="component" value="Chromosome"/>
</dbReference>
<dbReference type="FunCoup" id="A0A1B1AFT0">
    <property type="interactions" value="198"/>
</dbReference>
<evidence type="ECO:0000256" key="7">
    <source>
        <dbReference type="SAM" id="Coils"/>
    </source>
</evidence>
<evidence type="ECO:0000259" key="9">
    <source>
        <dbReference type="Pfam" id="PF02687"/>
    </source>
</evidence>
<dbReference type="InterPro" id="IPR050250">
    <property type="entry name" value="Macrolide_Exporter_MacB"/>
</dbReference>
<evidence type="ECO:0008006" key="13">
    <source>
        <dbReference type="Google" id="ProtNLM"/>
    </source>
</evidence>
<dbReference type="AlphaFoldDB" id="A0A1B1AFT0"/>
<dbReference type="STRING" id="1759059.ATE48_05525"/>
<dbReference type="Pfam" id="PF02687">
    <property type="entry name" value="FtsX"/>
    <property type="match status" value="1"/>
</dbReference>
<reference evidence="11 12" key="1">
    <citation type="submission" date="2015-11" db="EMBL/GenBank/DDBJ databases">
        <title>Whole-Genome Sequence of Candidatus Oderbacter manganicum from the National Park Lower Oder Valley, Germany.</title>
        <authorList>
            <person name="Braun B."/>
            <person name="Liere K."/>
            <person name="Szewzyk U."/>
        </authorList>
    </citation>
    <scope>NUCLEOTIDE SEQUENCE [LARGE SCALE GENOMIC DNA]</scope>
    <source>
        <strain evidence="11 12">OTSz_A_272</strain>
    </source>
</reference>
<evidence type="ECO:0000256" key="3">
    <source>
        <dbReference type="ARBA" id="ARBA00022692"/>
    </source>
</evidence>
<evidence type="ECO:0000256" key="6">
    <source>
        <dbReference type="ARBA" id="ARBA00038076"/>
    </source>
</evidence>
<keyword evidence="7" id="KW-0175">Coiled coil</keyword>
<evidence type="ECO:0000313" key="11">
    <source>
        <dbReference type="EMBL" id="ANP45412.1"/>
    </source>
</evidence>
<keyword evidence="12" id="KW-1185">Reference proteome</keyword>
<evidence type="ECO:0000256" key="4">
    <source>
        <dbReference type="ARBA" id="ARBA00022989"/>
    </source>
</evidence>
<dbReference type="InParanoid" id="A0A1B1AFT0"/>
<accession>A0A1B1AFT0</accession>
<keyword evidence="5 8" id="KW-0472">Membrane</keyword>
<evidence type="ECO:0000256" key="5">
    <source>
        <dbReference type="ARBA" id="ARBA00023136"/>
    </source>
</evidence>
<keyword evidence="2" id="KW-1003">Cell membrane</keyword>
<gene>
    <name evidence="11" type="ORF">ATE48_05525</name>
</gene>
<dbReference type="InterPro" id="IPR003838">
    <property type="entry name" value="ABC3_permease_C"/>
</dbReference>
<feature type="domain" description="MacB-like periplasmic core" evidence="10">
    <location>
        <begin position="25"/>
        <end position="254"/>
    </location>
</feature>
<evidence type="ECO:0000256" key="2">
    <source>
        <dbReference type="ARBA" id="ARBA00022475"/>
    </source>
</evidence>
<dbReference type="EMBL" id="CP013244">
    <property type="protein sequence ID" value="ANP45412.1"/>
    <property type="molecule type" value="Genomic_DNA"/>
</dbReference>
<feature type="transmembrane region" description="Helical" evidence="8">
    <location>
        <begin position="287"/>
        <end position="314"/>
    </location>
</feature>
<feature type="transmembrane region" description="Helical" evidence="8">
    <location>
        <begin position="335"/>
        <end position="360"/>
    </location>
</feature>
<organism evidence="11 12">
    <name type="scientific">Candidatus Viadribacter manganicus</name>
    <dbReference type="NCBI Taxonomy" id="1759059"/>
    <lineage>
        <taxon>Bacteria</taxon>
        <taxon>Pseudomonadati</taxon>
        <taxon>Pseudomonadota</taxon>
        <taxon>Alphaproteobacteria</taxon>
        <taxon>Hyphomonadales</taxon>
        <taxon>Hyphomonadaceae</taxon>
        <taxon>Candidatus Viadribacter</taxon>
    </lineage>
</organism>
<dbReference type="Pfam" id="PF12704">
    <property type="entry name" value="MacB_PCD"/>
    <property type="match status" value="1"/>
</dbReference>
<evidence type="ECO:0000256" key="8">
    <source>
        <dbReference type="SAM" id="Phobius"/>
    </source>
</evidence>
<comment type="similarity">
    <text evidence="6">Belongs to the ABC-4 integral membrane protein family.</text>
</comment>
<protein>
    <recommendedName>
        <fullName evidence="13">Multidrug ABC transporter substrate-binding protein</fullName>
    </recommendedName>
</protein>
<dbReference type="InterPro" id="IPR025857">
    <property type="entry name" value="MacB_PCD"/>
</dbReference>
<dbReference type="PANTHER" id="PTHR30572">
    <property type="entry name" value="MEMBRANE COMPONENT OF TRANSPORTER-RELATED"/>
    <property type="match status" value="1"/>
</dbReference>
<dbReference type="GO" id="GO:0005886">
    <property type="term" value="C:plasma membrane"/>
    <property type="evidence" value="ECO:0007669"/>
    <property type="project" value="UniProtKB-SubCell"/>
</dbReference>
<sequence>MHAMMRTSDLVASAGRALRANPMRSALTALGVIIGVASVVAMVALGSGAQTQVERSIASLGSNLLIVVPGAMRGGGGVRGQAGAGGGWDSLTINDAEAIAQLENVAVVAPSQRARAQVIANGLNWNPEVNGVTPDFLSARDWEIAQGRMFDETEERQARRIVVLGNTVAENLFPNMDPVGQTVRMNGGAYEVIGILESKGQSGFQDQDDIVLAPLTTVKRRIAGRRGRGDTVSQISVKAESEEVLNRLQEDVENLLRQRHRTREGEDDFTVQNLSSISETMAQTTGVFTALLGGISAVSLLVGGIGIMNIMLVSVTERTREIGLRKALGARQSDILNQFGLEAVTLSVAGGIIGLVIGVAGAWGMTTLFNLPLVVSPLNAGLAIAFSGLVGVVFGAYPAWRAAKLDPIEALRRE</sequence>
<feature type="coiled-coil region" evidence="7">
    <location>
        <begin position="238"/>
        <end position="265"/>
    </location>
</feature>
<evidence type="ECO:0000256" key="1">
    <source>
        <dbReference type="ARBA" id="ARBA00004651"/>
    </source>
</evidence>
<evidence type="ECO:0000259" key="10">
    <source>
        <dbReference type="Pfam" id="PF12704"/>
    </source>
</evidence>